<evidence type="ECO:0000256" key="9">
    <source>
        <dbReference type="ARBA" id="ARBA00022679"/>
    </source>
</evidence>
<sequence>MSIALHNIRDVTTDKHHVVDDYPYGGGVGMVMKPDPIFNAIEAVHQGGPIIYLTPQGRLFNQKIAHELAQEPRITLLCGHYEGIDERVCEHLVTDQISIGDYVLTGGELAAMIVVDAVSRLTPGVLTEGSAADESHSNNLLEYPQYTRPPVFRGWGIPDVLLSGHHANIERWRRKEAIRRTRERRPDLFAKLDLSSKQDKKILKELDDETHI</sequence>
<evidence type="ECO:0000256" key="10">
    <source>
        <dbReference type="ARBA" id="ARBA00022691"/>
    </source>
</evidence>
<evidence type="ECO:0000256" key="8">
    <source>
        <dbReference type="ARBA" id="ARBA00022603"/>
    </source>
</evidence>
<comment type="catalytic activity">
    <reaction evidence="14 15 16">
        <text>guanosine(37) in tRNA + S-adenosyl-L-methionine = N(1)-methylguanosine(37) in tRNA + S-adenosyl-L-homocysteine + H(+)</text>
        <dbReference type="Rhea" id="RHEA:36899"/>
        <dbReference type="Rhea" id="RHEA-COMP:10145"/>
        <dbReference type="Rhea" id="RHEA-COMP:10147"/>
        <dbReference type="ChEBI" id="CHEBI:15378"/>
        <dbReference type="ChEBI" id="CHEBI:57856"/>
        <dbReference type="ChEBI" id="CHEBI:59789"/>
        <dbReference type="ChEBI" id="CHEBI:73542"/>
        <dbReference type="ChEBI" id="CHEBI:74269"/>
        <dbReference type="EC" id="2.1.1.228"/>
    </reaction>
</comment>
<dbReference type="InterPro" id="IPR029026">
    <property type="entry name" value="tRNA_m1G_MTases_N"/>
</dbReference>
<evidence type="ECO:0000256" key="5">
    <source>
        <dbReference type="ARBA" id="ARBA00012807"/>
    </source>
</evidence>
<evidence type="ECO:0000256" key="1">
    <source>
        <dbReference type="ARBA" id="ARBA00002634"/>
    </source>
</evidence>
<feature type="domain" description="tRNA methyltransferase TRMD/TRM10-type" evidence="17">
    <location>
        <begin position="2"/>
        <end position="190"/>
    </location>
</feature>
<feature type="binding site" evidence="15">
    <location>
        <begin position="99"/>
        <end position="104"/>
    </location>
    <ligand>
        <name>S-adenosyl-L-methionine</name>
        <dbReference type="ChEBI" id="CHEBI:59789"/>
    </ligand>
</feature>
<dbReference type="EMBL" id="BNJJ01000023">
    <property type="protein sequence ID" value="GHO88357.1"/>
    <property type="molecule type" value="Genomic_DNA"/>
</dbReference>
<evidence type="ECO:0000256" key="12">
    <source>
        <dbReference type="ARBA" id="ARBA00029736"/>
    </source>
</evidence>
<proteinExistence type="inferred from homology"/>
<evidence type="ECO:0000256" key="7">
    <source>
        <dbReference type="ARBA" id="ARBA00022490"/>
    </source>
</evidence>
<feature type="binding site" evidence="15">
    <location>
        <position position="79"/>
    </location>
    <ligand>
        <name>S-adenosyl-L-methionine</name>
        <dbReference type="ChEBI" id="CHEBI:59789"/>
    </ligand>
</feature>
<dbReference type="InterPro" id="IPR002649">
    <property type="entry name" value="tRNA_m1G_MeTrfase_TrmD"/>
</dbReference>
<dbReference type="PIRSF" id="PIRSF000386">
    <property type="entry name" value="tRNA_mtase"/>
    <property type="match status" value="1"/>
</dbReference>
<comment type="caution">
    <text evidence="18">The sequence shown here is derived from an EMBL/GenBank/DDBJ whole genome shotgun (WGS) entry which is preliminary data.</text>
</comment>
<comment type="subcellular location">
    <subcellularLocation>
        <location evidence="2 15 16">Cytoplasm</location>
    </subcellularLocation>
</comment>
<dbReference type="SUPFAM" id="SSF75217">
    <property type="entry name" value="alpha/beta knot"/>
    <property type="match status" value="1"/>
</dbReference>
<dbReference type="Pfam" id="PF01746">
    <property type="entry name" value="tRNA_m1G_MT"/>
    <property type="match status" value="1"/>
</dbReference>
<evidence type="ECO:0000256" key="4">
    <source>
        <dbReference type="ARBA" id="ARBA00011738"/>
    </source>
</evidence>
<evidence type="ECO:0000256" key="2">
    <source>
        <dbReference type="ARBA" id="ARBA00004496"/>
    </source>
</evidence>
<evidence type="ECO:0000256" key="11">
    <source>
        <dbReference type="ARBA" id="ARBA00022694"/>
    </source>
</evidence>
<comment type="similarity">
    <text evidence="3 15 16">Belongs to the RNA methyltransferase TrmD family.</text>
</comment>
<gene>
    <name evidence="15 18" type="primary">trmD</name>
    <name evidence="18" type="ORF">KSZ_63630</name>
</gene>
<dbReference type="PANTHER" id="PTHR46417">
    <property type="entry name" value="TRNA (GUANINE-N(1)-)-METHYLTRANSFERASE"/>
    <property type="match status" value="1"/>
</dbReference>
<evidence type="ECO:0000256" key="3">
    <source>
        <dbReference type="ARBA" id="ARBA00007630"/>
    </source>
</evidence>
<dbReference type="Gene3D" id="1.10.1270.20">
    <property type="entry name" value="tRNA(m1g37)methyltransferase, domain 2"/>
    <property type="match status" value="1"/>
</dbReference>
<evidence type="ECO:0000256" key="15">
    <source>
        <dbReference type="HAMAP-Rule" id="MF_00605"/>
    </source>
</evidence>
<evidence type="ECO:0000256" key="13">
    <source>
        <dbReference type="ARBA" id="ARBA00033392"/>
    </source>
</evidence>
<comment type="function">
    <text evidence="1 15 16">Specifically methylates guanosine-37 in various tRNAs.</text>
</comment>
<dbReference type="PANTHER" id="PTHR46417:SF1">
    <property type="entry name" value="TRNA (GUANINE-N(1)-)-METHYLTRANSFERASE"/>
    <property type="match status" value="1"/>
</dbReference>
<evidence type="ECO:0000256" key="16">
    <source>
        <dbReference type="RuleBase" id="RU003464"/>
    </source>
</evidence>
<keyword evidence="9 15" id="KW-0808">Transferase</keyword>
<evidence type="ECO:0000313" key="19">
    <source>
        <dbReference type="Proteomes" id="UP000635565"/>
    </source>
</evidence>
<evidence type="ECO:0000259" key="17">
    <source>
        <dbReference type="Pfam" id="PF01746"/>
    </source>
</evidence>
<evidence type="ECO:0000313" key="18">
    <source>
        <dbReference type="EMBL" id="GHO88357.1"/>
    </source>
</evidence>
<keyword evidence="19" id="KW-1185">Reference proteome</keyword>
<keyword evidence="8 15" id="KW-0489">Methyltransferase</keyword>
<keyword evidence="10 15" id="KW-0949">S-adenosyl-L-methionine</keyword>
<dbReference type="NCBIfam" id="NF000648">
    <property type="entry name" value="PRK00026.1"/>
    <property type="match status" value="1"/>
</dbReference>
<organism evidence="18 19">
    <name type="scientific">Dictyobacter formicarum</name>
    <dbReference type="NCBI Taxonomy" id="2778368"/>
    <lineage>
        <taxon>Bacteria</taxon>
        <taxon>Bacillati</taxon>
        <taxon>Chloroflexota</taxon>
        <taxon>Ktedonobacteria</taxon>
        <taxon>Ktedonobacterales</taxon>
        <taxon>Dictyobacteraceae</taxon>
        <taxon>Dictyobacter</taxon>
    </lineage>
</organism>
<comment type="subunit">
    <text evidence="4 15 16">Homodimer.</text>
</comment>
<evidence type="ECO:0000256" key="6">
    <source>
        <dbReference type="ARBA" id="ARBA00014679"/>
    </source>
</evidence>
<reference evidence="18 19" key="1">
    <citation type="journal article" date="2021" name="Int. J. Syst. Evol. Microbiol.">
        <title>Reticulibacter mediterranei gen. nov., sp. nov., within the new family Reticulibacteraceae fam. nov., and Ktedonospora formicarum gen. nov., sp. nov., Ktedonobacter robiniae sp. nov., Dictyobacter formicarum sp. nov. and Dictyobacter arantiisoli sp. nov., belonging to the class Ktedonobacteria.</title>
        <authorList>
            <person name="Yabe S."/>
            <person name="Zheng Y."/>
            <person name="Wang C.M."/>
            <person name="Sakai Y."/>
            <person name="Abe K."/>
            <person name="Yokota A."/>
            <person name="Donadio S."/>
            <person name="Cavaletti L."/>
            <person name="Monciardini P."/>
        </authorList>
    </citation>
    <scope>NUCLEOTIDE SEQUENCE [LARGE SCALE GENOMIC DNA]</scope>
    <source>
        <strain evidence="18 19">SOSP1-9</strain>
    </source>
</reference>
<keyword evidence="11 15" id="KW-0819">tRNA processing</keyword>
<protein>
    <recommendedName>
        <fullName evidence="6 15">tRNA (guanine-N(1)-)-methyltransferase</fullName>
        <ecNumber evidence="5 15">2.1.1.228</ecNumber>
    </recommendedName>
    <alternativeName>
        <fullName evidence="12 15">M1G-methyltransferase</fullName>
    </alternativeName>
    <alternativeName>
        <fullName evidence="13 15">tRNA [GM37] methyltransferase</fullName>
    </alternativeName>
</protein>
<name>A0ABQ3VR52_9CHLR</name>
<keyword evidence="7 15" id="KW-0963">Cytoplasm</keyword>
<dbReference type="Proteomes" id="UP000635565">
    <property type="component" value="Unassembled WGS sequence"/>
</dbReference>
<dbReference type="CDD" id="cd18080">
    <property type="entry name" value="TrmD-like"/>
    <property type="match status" value="1"/>
</dbReference>
<accession>A0ABQ3VR52</accession>
<evidence type="ECO:0000256" key="14">
    <source>
        <dbReference type="ARBA" id="ARBA00047783"/>
    </source>
</evidence>
<dbReference type="NCBIfam" id="TIGR00088">
    <property type="entry name" value="trmD"/>
    <property type="match status" value="1"/>
</dbReference>
<dbReference type="Gene3D" id="3.40.1280.10">
    <property type="match status" value="1"/>
</dbReference>
<dbReference type="InterPro" id="IPR023148">
    <property type="entry name" value="tRNA_m1G_MeTrfase_C_sf"/>
</dbReference>
<dbReference type="InterPro" id="IPR016009">
    <property type="entry name" value="tRNA_MeTrfase_TRMD/TRM10"/>
</dbReference>
<dbReference type="EC" id="2.1.1.228" evidence="5 15"/>
<dbReference type="InterPro" id="IPR029028">
    <property type="entry name" value="Alpha/beta_knot_MTases"/>
</dbReference>
<dbReference type="HAMAP" id="MF_00605">
    <property type="entry name" value="TrmD"/>
    <property type="match status" value="1"/>
</dbReference>